<dbReference type="HAMAP" id="MF_01694">
    <property type="entry name" value="BioB"/>
    <property type="match status" value="1"/>
</dbReference>
<evidence type="ECO:0000313" key="17">
    <source>
        <dbReference type="EMBL" id="XCH46970.1"/>
    </source>
</evidence>
<feature type="binding site" evidence="14 15">
    <location>
        <position position="127"/>
    </location>
    <ligand>
        <name>[2Fe-2S] cluster</name>
        <dbReference type="ChEBI" id="CHEBI:190135"/>
    </ligand>
</feature>
<dbReference type="RefSeq" id="WP_353684496.1">
    <property type="nucleotide sequence ID" value="NZ_CP144373.1"/>
</dbReference>
<keyword evidence="5 14" id="KW-0004">4Fe-4S</keyword>
<dbReference type="NCBIfam" id="TIGR00433">
    <property type="entry name" value="bioB"/>
    <property type="match status" value="1"/>
</dbReference>
<dbReference type="CDD" id="cd01335">
    <property type="entry name" value="Radical_SAM"/>
    <property type="match status" value="1"/>
</dbReference>
<evidence type="ECO:0000256" key="15">
    <source>
        <dbReference type="PIRSR" id="PIRSR001619-1"/>
    </source>
</evidence>
<keyword evidence="7 14" id="KW-0949">S-adenosyl-L-methionine</keyword>
<proteinExistence type="inferred from homology"/>
<dbReference type="PANTHER" id="PTHR22976:SF2">
    <property type="entry name" value="BIOTIN SYNTHASE, MITOCHONDRIAL"/>
    <property type="match status" value="1"/>
</dbReference>
<dbReference type="GO" id="GO:0004076">
    <property type="term" value="F:biotin synthase activity"/>
    <property type="evidence" value="ECO:0007669"/>
    <property type="project" value="UniProtKB-UniRule"/>
</dbReference>
<dbReference type="InterPro" id="IPR006638">
    <property type="entry name" value="Elp3/MiaA/NifB-like_rSAM"/>
</dbReference>
<protein>
    <recommendedName>
        <fullName evidence="4 14">Biotin synthase</fullName>
        <ecNumber evidence="4 14">2.8.1.6</ecNumber>
    </recommendedName>
</protein>
<comment type="pathway">
    <text evidence="1 14">Cofactor biosynthesis; biotin biosynthesis; biotin from 7,8-diaminononanoate: step 2/2.</text>
</comment>
<feature type="binding site" evidence="14 15">
    <location>
        <position position="52"/>
    </location>
    <ligand>
        <name>[4Fe-4S] cluster</name>
        <dbReference type="ChEBI" id="CHEBI:49883"/>
        <note>4Fe-4S-S-AdoMet</note>
    </ligand>
</feature>
<reference evidence="17" key="1">
    <citation type="submission" date="2024-01" db="EMBL/GenBank/DDBJ databases">
        <title>The first autotrophic representatives of the genus Thermodesulfovibrio.</title>
        <authorList>
            <person name="Maltseva A.I."/>
            <person name="Elcheninov A.G."/>
            <person name="Kublanov I.V."/>
            <person name="Lebedinsky A.V."/>
            <person name="Frolov E.N."/>
        </authorList>
    </citation>
    <scope>NUCLEOTIDE SEQUENCE</scope>
    <source>
        <strain evidence="17">3907-1M</strain>
    </source>
</reference>
<feature type="binding site" evidence="14 15">
    <location>
        <position position="96"/>
    </location>
    <ligand>
        <name>[2Fe-2S] cluster</name>
        <dbReference type="ChEBI" id="CHEBI:190135"/>
    </ligand>
</feature>
<dbReference type="Pfam" id="PF04055">
    <property type="entry name" value="Radical_SAM"/>
    <property type="match status" value="1"/>
</dbReference>
<dbReference type="PROSITE" id="PS51918">
    <property type="entry name" value="RADICAL_SAM"/>
    <property type="match status" value="1"/>
</dbReference>
<comment type="subunit">
    <text evidence="3 14">Homodimer.</text>
</comment>
<dbReference type="PANTHER" id="PTHR22976">
    <property type="entry name" value="BIOTIN SYNTHASE"/>
    <property type="match status" value="1"/>
</dbReference>
<dbReference type="SMART" id="SM00729">
    <property type="entry name" value="Elp3"/>
    <property type="match status" value="1"/>
</dbReference>
<evidence type="ECO:0000256" key="13">
    <source>
        <dbReference type="ARBA" id="ARBA00051157"/>
    </source>
</evidence>
<evidence type="ECO:0000259" key="16">
    <source>
        <dbReference type="PROSITE" id="PS51918"/>
    </source>
</evidence>
<evidence type="ECO:0000256" key="12">
    <source>
        <dbReference type="ARBA" id="ARBA00023014"/>
    </source>
</evidence>
<evidence type="ECO:0000256" key="1">
    <source>
        <dbReference type="ARBA" id="ARBA00004942"/>
    </source>
</evidence>
<dbReference type="KEGG" id="taut:V4D30_01510"/>
<feature type="domain" description="Radical SAM core" evidence="16">
    <location>
        <begin position="34"/>
        <end position="262"/>
    </location>
</feature>
<feature type="binding site" evidence="14 15">
    <location>
        <position position="56"/>
    </location>
    <ligand>
        <name>[4Fe-4S] cluster</name>
        <dbReference type="ChEBI" id="CHEBI:49883"/>
        <note>4Fe-4S-S-AdoMet</note>
    </ligand>
</feature>
<comment type="similarity">
    <text evidence="2 14">Belongs to the radical SAM superfamily. Biotin synthase family.</text>
</comment>
<dbReference type="Gene3D" id="3.20.20.70">
    <property type="entry name" value="Aldolase class I"/>
    <property type="match status" value="1"/>
</dbReference>
<dbReference type="SFLD" id="SFLDG01060">
    <property type="entry name" value="BATS_domain_containing"/>
    <property type="match status" value="1"/>
</dbReference>
<comment type="cofactor">
    <cofactor evidence="15">
        <name>[2Fe-2S] cluster</name>
        <dbReference type="ChEBI" id="CHEBI:190135"/>
    </cofactor>
    <text evidence="15">Binds 1 [2Fe-2S] cluster. The cluster is coordinated with 3 cysteines and 1 arginine.</text>
</comment>
<dbReference type="SMART" id="SM00876">
    <property type="entry name" value="BATS"/>
    <property type="match status" value="1"/>
</dbReference>
<organism evidence="17">
    <name type="scientific">Thermodesulfovibrio autotrophicus</name>
    <dbReference type="NCBI Taxonomy" id="3118333"/>
    <lineage>
        <taxon>Bacteria</taxon>
        <taxon>Pseudomonadati</taxon>
        <taxon>Nitrospirota</taxon>
        <taxon>Thermodesulfovibrionia</taxon>
        <taxon>Thermodesulfovibrionales</taxon>
        <taxon>Thermodesulfovibrionaceae</taxon>
        <taxon>Thermodesulfovibrio</taxon>
    </lineage>
</organism>
<dbReference type="SFLD" id="SFLDG01278">
    <property type="entry name" value="biotin_synthase_like"/>
    <property type="match status" value="1"/>
</dbReference>
<evidence type="ECO:0000256" key="6">
    <source>
        <dbReference type="ARBA" id="ARBA00022679"/>
    </source>
</evidence>
<evidence type="ECO:0000256" key="7">
    <source>
        <dbReference type="ARBA" id="ARBA00022691"/>
    </source>
</evidence>
<dbReference type="SFLD" id="SFLDS00029">
    <property type="entry name" value="Radical_SAM"/>
    <property type="match status" value="1"/>
</dbReference>
<evidence type="ECO:0000256" key="2">
    <source>
        <dbReference type="ARBA" id="ARBA00010765"/>
    </source>
</evidence>
<dbReference type="GO" id="GO:0051539">
    <property type="term" value="F:4 iron, 4 sulfur cluster binding"/>
    <property type="evidence" value="ECO:0007669"/>
    <property type="project" value="UniProtKB-KW"/>
</dbReference>
<dbReference type="InterPro" id="IPR002684">
    <property type="entry name" value="Biotin_synth/BioAB"/>
</dbReference>
<evidence type="ECO:0000256" key="14">
    <source>
        <dbReference type="HAMAP-Rule" id="MF_01694"/>
    </source>
</evidence>
<keyword evidence="12 14" id="KW-0411">Iron-sulfur</keyword>
<sequence length="312" mass="35179">MTSELNSKEATLKFLETTDFYELIFMANSERKKYKKNKIELCAIVNAKSGACPEDCSFCSQSLRWKTHAPAYPLMDKYEILKRALEAKNYKVKRFSIVISGIKPSKQEMKKIAEAIETIAKNGIKPCASLGLLNYDEISYLKDYGLQRLHCNIETSEDFFPKICTTHSFLDKVRTLEAAKKAEVSVCSGGVFGMGETWKDRVDMAYFLKEFNVDSVPINFLTPIKGTPLESQPVLSPLEALKIIAMFRLILPDKDIRICGGRPLLGEFASWIFISGANALMTGDYLTTHGRSYNDDLKFVENHGLEVDHVVP</sequence>
<keyword evidence="6 14" id="KW-0808">Transferase</keyword>
<keyword evidence="8 14" id="KW-0001">2Fe-2S</keyword>
<dbReference type="EMBL" id="CP144373">
    <property type="protein sequence ID" value="XCH46970.1"/>
    <property type="molecule type" value="Genomic_DNA"/>
</dbReference>
<dbReference type="FunFam" id="3.20.20.70:FF:000026">
    <property type="entry name" value="Biotin synthase"/>
    <property type="match status" value="1"/>
</dbReference>
<dbReference type="PIRSF" id="PIRSF001619">
    <property type="entry name" value="Biotin_synth"/>
    <property type="match status" value="1"/>
</dbReference>
<keyword evidence="11 14" id="KW-0408">Iron</keyword>
<feature type="binding site" evidence="14 15">
    <location>
        <position position="257"/>
    </location>
    <ligand>
        <name>[2Fe-2S] cluster</name>
        <dbReference type="ChEBI" id="CHEBI:190135"/>
    </ligand>
</feature>
<name>A0AAU8GZF2_9BACT</name>
<dbReference type="SUPFAM" id="SSF102114">
    <property type="entry name" value="Radical SAM enzymes"/>
    <property type="match status" value="1"/>
</dbReference>
<dbReference type="InterPro" id="IPR013785">
    <property type="entry name" value="Aldolase_TIM"/>
</dbReference>
<evidence type="ECO:0000256" key="9">
    <source>
        <dbReference type="ARBA" id="ARBA00022723"/>
    </source>
</evidence>
<evidence type="ECO:0000256" key="3">
    <source>
        <dbReference type="ARBA" id="ARBA00011738"/>
    </source>
</evidence>
<dbReference type="InterPro" id="IPR007197">
    <property type="entry name" value="rSAM"/>
</dbReference>
<evidence type="ECO:0000256" key="10">
    <source>
        <dbReference type="ARBA" id="ARBA00022756"/>
    </source>
</evidence>
<dbReference type="InterPro" id="IPR010722">
    <property type="entry name" value="BATS_dom"/>
</dbReference>
<dbReference type="GO" id="GO:0005506">
    <property type="term" value="F:iron ion binding"/>
    <property type="evidence" value="ECO:0007669"/>
    <property type="project" value="UniProtKB-UniRule"/>
</dbReference>
<dbReference type="InterPro" id="IPR024177">
    <property type="entry name" value="Biotin_synthase"/>
</dbReference>
<dbReference type="GO" id="GO:0051537">
    <property type="term" value="F:2 iron, 2 sulfur cluster binding"/>
    <property type="evidence" value="ECO:0007669"/>
    <property type="project" value="UniProtKB-KW"/>
</dbReference>
<feature type="binding site" evidence="14 15">
    <location>
        <position position="59"/>
    </location>
    <ligand>
        <name>[4Fe-4S] cluster</name>
        <dbReference type="ChEBI" id="CHEBI:49883"/>
        <note>4Fe-4S-S-AdoMet</note>
    </ligand>
</feature>
<dbReference type="EC" id="2.8.1.6" evidence="4 14"/>
<evidence type="ECO:0000256" key="4">
    <source>
        <dbReference type="ARBA" id="ARBA00012236"/>
    </source>
</evidence>
<evidence type="ECO:0000256" key="5">
    <source>
        <dbReference type="ARBA" id="ARBA00022485"/>
    </source>
</evidence>
<dbReference type="GO" id="GO:0009102">
    <property type="term" value="P:biotin biosynthetic process"/>
    <property type="evidence" value="ECO:0007669"/>
    <property type="project" value="UniProtKB-UniRule"/>
</dbReference>
<evidence type="ECO:0000256" key="11">
    <source>
        <dbReference type="ARBA" id="ARBA00023004"/>
    </source>
</evidence>
<keyword evidence="10 14" id="KW-0093">Biotin biosynthesis</keyword>
<dbReference type="Pfam" id="PF06968">
    <property type="entry name" value="BATS"/>
    <property type="match status" value="1"/>
</dbReference>
<evidence type="ECO:0000256" key="8">
    <source>
        <dbReference type="ARBA" id="ARBA00022714"/>
    </source>
</evidence>
<comment type="cofactor">
    <cofactor evidence="14 15">
        <name>[4Fe-4S] cluster</name>
        <dbReference type="ChEBI" id="CHEBI:49883"/>
    </cofactor>
    <text evidence="14 15">Binds 1 [4Fe-4S] cluster. The cluster is coordinated with 3 cysteines and an exchangeable S-adenosyl-L-methionine.</text>
</comment>
<feature type="binding site" evidence="14 15">
    <location>
        <position position="187"/>
    </location>
    <ligand>
        <name>[2Fe-2S] cluster</name>
        <dbReference type="ChEBI" id="CHEBI:190135"/>
    </ligand>
</feature>
<dbReference type="InterPro" id="IPR058240">
    <property type="entry name" value="rSAM_sf"/>
</dbReference>
<comment type="function">
    <text evidence="14">Catalyzes the conversion of dethiobiotin (DTB) to biotin by the insertion of a sulfur atom into dethiobiotin via a radical-based mechanism.</text>
</comment>
<comment type="catalytic activity">
    <reaction evidence="13 14">
        <text>(4R,5S)-dethiobiotin + (sulfur carrier)-SH + 2 reduced [2Fe-2S]-[ferredoxin] + 2 S-adenosyl-L-methionine = (sulfur carrier)-H + biotin + 2 5'-deoxyadenosine + 2 L-methionine + 2 oxidized [2Fe-2S]-[ferredoxin]</text>
        <dbReference type="Rhea" id="RHEA:22060"/>
        <dbReference type="Rhea" id="RHEA-COMP:10000"/>
        <dbReference type="Rhea" id="RHEA-COMP:10001"/>
        <dbReference type="Rhea" id="RHEA-COMP:14737"/>
        <dbReference type="Rhea" id="RHEA-COMP:14739"/>
        <dbReference type="ChEBI" id="CHEBI:17319"/>
        <dbReference type="ChEBI" id="CHEBI:29917"/>
        <dbReference type="ChEBI" id="CHEBI:33737"/>
        <dbReference type="ChEBI" id="CHEBI:33738"/>
        <dbReference type="ChEBI" id="CHEBI:57586"/>
        <dbReference type="ChEBI" id="CHEBI:57844"/>
        <dbReference type="ChEBI" id="CHEBI:59789"/>
        <dbReference type="ChEBI" id="CHEBI:64428"/>
        <dbReference type="ChEBI" id="CHEBI:149473"/>
        <dbReference type="EC" id="2.8.1.6"/>
    </reaction>
</comment>
<accession>A0AAU8GZF2</accession>
<dbReference type="AlphaFoldDB" id="A0AAU8GZF2"/>
<keyword evidence="9 14" id="KW-0479">Metal-binding</keyword>
<comment type="cofactor">
    <cofactor evidence="14">
        <name>[2Fe-2S] cluster</name>
        <dbReference type="ChEBI" id="CHEBI:190135"/>
    </cofactor>
    <text evidence="14">Binds 1 [2Fe-2S] cluster. The cluster is coordinated with 3 cysteines and 1 arginine.</text>
</comment>
<gene>
    <name evidence="14 17" type="primary">bioB</name>
    <name evidence="17" type="ORF">V4D30_01510</name>
</gene>